<evidence type="ECO:0000256" key="1">
    <source>
        <dbReference type="ARBA" id="ARBA00009108"/>
    </source>
</evidence>
<comment type="similarity">
    <text evidence="1">Belongs to the UPF0749 family.</text>
</comment>
<dbReference type="PANTHER" id="PTHR37313:SF2">
    <property type="entry name" value="UPF0749 PROTEIN YLXX"/>
    <property type="match status" value="1"/>
</dbReference>
<organism evidence="3 4">
    <name type="scientific">Nocardioides piscis</name>
    <dbReference type="NCBI Taxonomy" id="2714938"/>
    <lineage>
        <taxon>Bacteria</taxon>
        <taxon>Bacillati</taxon>
        <taxon>Actinomycetota</taxon>
        <taxon>Actinomycetes</taxon>
        <taxon>Propionibacteriales</taxon>
        <taxon>Nocardioidaceae</taxon>
        <taxon>Nocardioides</taxon>
    </lineage>
</organism>
<dbReference type="KEGG" id="npi:G7071_14575"/>
<dbReference type="Pfam" id="PF05949">
    <property type="entry name" value="DUF881"/>
    <property type="match status" value="1"/>
</dbReference>
<accession>A0A6G7YIE0</accession>
<dbReference type="EMBL" id="CP049866">
    <property type="protein sequence ID" value="QIK76466.1"/>
    <property type="molecule type" value="Genomic_DNA"/>
</dbReference>
<dbReference type="PANTHER" id="PTHR37313">
    <property type="entry name" value="UPF0749 PROTEIN RV1825"/>
    <property type="match status" value="1"/>
</dbReference>
<evidence type="ECO:0000313" key="4">
    <source>
        <dbReference type="Proteomes" id="UP000502035"/>
    </source>
</evidence>
<protein>
    <submittedName>
        <fullName evidence="3">DUF881 domain-containing protein</fullName>
    </submittedName>
</protein>
<dbReference type="InterPro" id="IPR010273">
    <property type="entry name" value="DUF881"/>
</dbReference>
<name>A0A6G7YIE0_9ACTN</name>
<keyword evidence="4" id="KW-1185">Reference proteome</keyword>
<proteinExistence type="inferred from homology"/>
<reference evidence="3 4" key="1">
    <citation type="submission" date="2020-03" db="EMBL/GenBank/DDBJ databases">
        <title>Nocardioides sp. nov., isolated from fish.</title>
        <authorList>
            <person name="Hyun D.-W."/>
            <person name="Bae J.-W."/>
        </authorList>
    </citation>
    <scope>NUCLEOTIDE SEQUENCE [LARGE SCALE GENOMIC DNA]</scope>
    <source>
        <strain evidence="3 4">HDW12A</strain>
    </source>
</reference>
<evidence type="ECO:0000313" key="3">
    <source>
        <dbReference type="EMBL" id="QIK76466.1"/>
    </source>
</evidence>
<feature type="coiled-coil region" evidence="2">
    <location>
        <begin position="61"/>
        <end position="88"/>
    </location>
</feature>
<gene>
    <name evidence="3" type="ORF">G7071_14575</name>
</gene>
<dbReference type="AlphaFoldDB" id="A0A6G7YIE0"/>
<sequence length="245" mass="26351">MPESTPGRDRLLDALRSPSRGQLVVGALLAVLGFSAVVQVSDIDRDTTYSGLREQDLIEILNAQSGTVERARSEVARLEEDLESLQSDATSRTAALTQTQERIRTLNIIAGLVPVTGPGIRVTVTETEGRASLNSLLDLVQELRTADAEAIEFNDKHRVVAQSAFDDAASGGIELDGELLETPYVIDVIGDPHALHGALTFGSGPIEQLEDFDGASVDVEELDALVIESRRTPERPVNAERVTAQ</sequence>
<dbReference type="GO" id="GO:0005886">
    <property type="term" value="C:plasma membrane"/>
    <property type="evidence" value="ECO:0007669"/>
    <property type="project" value="TreeGrafter"/>
</dbReference>
<evidence type="ECO:0000256" key="2">
    <source>
        <dbReference type="SAM" id="Coils"/>
    </source>
</evidence>
<dbReference type="RefSeq" id="WP_166319931.1">
    <property type="nucleotide sequence ID" value="NZ_CP049866.1"/>
</dbReference>
<dbReference type="Proteomes" id="UP000502035">
    <property type="component" value="Chromosome"/>
</dbReference>
<keyword evidence="2" id="KW-0175">Coiled coil</keyword>
<dbReference type="Gene3D" id="3.30.70.1880">
    <property type="entry name" value="Protein of unknown function DUF881"/>
    <property type="match status" value="1"/>
</dbReference>